<proteinExistence type="inferred from homology"/>
<dbReference type="AlphaFoldDB" id="A0A0R1WDQ9"/>
<comment type="pathway">
    <text evidence="3 4">Cofactor biosynthesis; coenzyme A biosynthesis; CoA from (R)-pantothenate: step 3/5.</text>
</comment>
<accession>A0A0R1WDQ9</accession>
<dbReference type="PANTHER" id="PTHR14359:SF6">
    <property type="entry name" value="PHOSPHOPANTOTHENOYLCYSTEINE DECARBOXYLASE"/>
    <property type="match status" value="1"/>
</dbReference>
<dbReference type="InterPro" id="IPR007085">
    <property type="entry name" value="DNA/pantothenate-metab_flavo_C"/>
</dbReference>
<feature type="binding site" evidence="3">
    <location>
        <position position="327"/>
    </location>
    <ligand>
        <name>CTP</name>
        <dbReference type="ChEBI" id="CHEBI:37563"/>
    </ligand>
</feature>
<dbReference type="Pfam" id="PF04127">
    <property type="entry name" value="DFP"/>
    <property type="match status" value="1"/>
</dbReference>
<reference evidence="7 8" key="1">
    <citation type="journal article" date="2015" name="Genome Announc.">
        <title>Expanding the biotechnology potential of lactobacilli through comparative genomics of 213 strains and associated genera.</title>
        <authorList>
            <person name="Sun Z."/>
            <person name="Harris H.M."/>
            <person name="McCann A."/>
            <person name="Guo C."/>
            <person name="Argimon S."/>
            <person name="Zhang W."/>
            <person name="Yang X."/>
            <person name="Jeffery I.B."/>
            <person name="Cooney J.C."/>
            <person name="Kagawa T.F."/>
            <person name="Liu W."/>
            <person name="Song Y."/>
            <person name="Salvetti E."/>
            <person name="Wrobel A."/>
            <person name="Rasinkangas P."/>
            <person name="Parkhill J."/>
            <person name="Rea M.C."/>
            <person name="O'Sullivan O."/>
            <person name="Ritari J."/>
            <person name="Douillard F.P."/>
            <person name="Paul Ross R."/>
            <person name="Yang R."/>
            <person name="Briner A.E."/>
            <person name="Felis G.E."/>
            <person name="de Vos W.M."/>
            <person name="Barrangou R."/>
            <person name="Klaenhammer T.R."/>
            <person name="Caufield P.W."/>
            <person name="Cui Y."/>
            <person name="Zhang H."/>
            <person name="O'Toole P.W."/>
        </authorList>
    </citation>
    <scope>NUCLEOTIDE SEQUENCE [LARGE SCALE GENOMIC DNA]</scope>
    <source>
        <strain evidence="7 8">DSM 17758</strain>
    </source>
</reference>
<dbReference type="PANTHER" id="PTHR14359">
    <property type="entry name" value="HOMO-OLIGOMERIC FLAVIN CONTAINING CYS DECARBOXYLASE FAMILY"/>
    <property type="match status" value="1"/>
</dbReference>
<dbReference type="InterPro" id="IPR036551">
    <property type="entry name" value="Flavin_trans-like"/>
</dbReference>
<dbReference type="InterPro" id="IPR003382">
    <property type="entry name" value="Flavoprotein"/>
</dbReference>
<gene>
    <name evidence="3" type="primary">coaBC</name>
    <name evidence="7" type="ORF">FC15_GL000988</name>
</gene>
<sequence>MFSGKKVLLIVTGGIAAYKMPQLVRLLIKAGAEVKVVMTANATAFVTAKTLATVSQNPVYGDDYLTENQTELSHLDLPLWADLVIVAPVTANTIAKIAMGMADNLATTAVLASDKPVYLFPAMNDVMYRQHATQRNLYQLKESGFQVFAPEVGPLAEGYEAKGRLPEPETIVKLVGEAYYRFSHPQVLAGKQVIVTAGGTQEAIDPVRYISNRSSGKMGTELANAASLLGATVTLVTTRPEVQPLPGIDVVSVMTVSQLQEAVESRFATADVVIMAAAPSDFRVAKPATQKIKKVAGQDELTLQLVKNPDILAGLGQHKKRQFVAGFAAETESLQVNAAKKLNAKNVDLIVANQVGQPTSGFNSNNNAGTMFFKDGQVIELPLMTKSQMALKIVQEIGERLQ</sequence>
<comment type="similarity">
    <text evidence="3 4">In the N-terminal section; belongs to the HFCD (homo-oligomeric flavin containing Cys decarboxylase) superfamily.</text>
</comment>
<comment type="caution">
    <text evidence="3">Lacks conserved residue(s) required for the propagation of feature annotation.</text>
</comment>
<evidence type="ECO:0000256" key="4">
    <source>
        <dbReference type="RuleBase" id="RU364078"/>
    </source>
</evidence>
<protein>
    <recommendedName>
        <fullName evidence="3">Coenzyme A biosynthesis bifunctional protein CoaBC</fullName>
    </recommendedName>
    <alternativeName>
        <fullName evidence="3">DNA/pantothenate metabolism flavoprotein</fullName>
    </alternativeName>
    <alternativeName>
        <fullName evidence="3">Phosphopantothenoylcysteine synthetase/decarboxylase</fullName>
        <shortName evidence="3">PPCS-PPCDC</shortName>
    </alternativeName>
    <domain>
        <recommendedName>
            <fullName evidence="3">Phosphopantothenoylcysteine decarboxylase</fullName>
            <shortName evidence="3">PPC decarboxylase</shortName>
            <shortName evidence="3">PPC-DC</shortName>
            <ecNumber evidence="3">4.1.1.36</ecNumber>
        </recommendedName>
        <alternativeName>
            <fullName evidence="3">CoaC</fullName>
        </alternativeName>
    </domain>
    <domain>
        <recommendedName>
            <fullName evidence="3">Phosphopantothenate--cysteine ligase</fullName>
            <ecNumber evidence="3">6.3.2.5</ecNumber>
        </recommendedName>
        <alternativeName>
            <fullName evidence="3">CoaB</fullName>
        </alternativeName>
        <alternativeName>
            <fullName evidence="3">Phosphopantothenoylcysteine synthetase</fullName>
            <shortName evidence="3">PPC synthetase</shortName>
            <shortName evidence="3">PPC-S</shortName>
        </alternativeName>
    </domain>
</protein>
<dbReference type="GO" id="GO:0004633">
    <property type="term" value="F:phosphopantothenoylcysteine decarboxylase activity"/>
    <property type="evidence" value="ECO:0007669"/>
    <property type="project" value="UniProtKB-UniRule"/>
</dbReference>
<dbReference type="GO" id="GO:0046872">
    <property type="term" value="F:metal ion binding"/>
    <property type="evidence" value="ECO:0007669"/>
    <property type="project" value="UniProtKB-KW"/>
</dbReference>
<feature type="region of interest" description="Phosphopantothenoylcysteine decarboxylase" evidence="3">
    <location>
        <begin position="1"/>
        <end position="192"/>
    </location>
</feature>
<dbReference type="Proteomes" id="UP000051315">
    <property type="component" value="Unassembled WGS sequence"/>
</dbReference>
<dbReference type="GO" id="GO:0015937">
    <property type="term" value="P:coenzyme A biosynthetic process"/>
    <property type="evidence" value="ECO:0007669"/>
    <property type="project" value="UniProtKB-UniRule"/>
</dbReference>
<feature type="binding site" evidence="3">
    <location>
        <position position="281"/>
    </location>
    <ligand>
        <name>CTP</name>
        <dbReference type="ChEBI" id="CHEBI:37563"/>
    </ligand>
</feature>
<comment type="catalytic activity">
    <reaction evidence="3 4">
        <text>(R)-4'-phosphopantothenate + L-cysteine + CTP = N-[(R)-4-phosphopantothenoyl]-L-cysteine + CMP + diphosphate + H(+)</text>
        <dbReference type="Rhea" id="RHEA:19397"/>
        <dbReference type="ChEBI" id="CHEBI:10986"/>
        <dbReference type="ChEBI" id="CHEBI:15378"/>
        <dbReference type="ChEBI" id="CHEBI:33019"/>
        <dbReference type="ChEBI" id="CHEBI:35235"/>
        <dbReference type="ChEBI" id="CHEBI:37563"/>
        <dbReference type="ChEBI" id="CHEBI:59458"/>
        <dbReference type="ChEBI" id="CHEBI:60377"/>
        <dbReference type="EC" id="6.3.2.5"/>
    </reaction>
</comment>
<name>A0A0R1WDQ9_9LACO</name>
<evidence type="ECO:0000259" key="6">
    <source>
        <dbReference type="Pfam" id="PF04127"/>
    </source>
</evidence>
<keyword evidence="3 4" id="KW-0285">Flavoprotein</keyword>
<dbReference type="EMBL" id="AZFX01000003">
    <property type="protein sequence ID" value="KRM13817.1"/>
    <property type="molecule type" value="Genomic_DNA"/>
</dbReference>
<feature type="region of interest" description="Phosphopantothenate--cysteine ligase" evidence="3">
    <location>
        <begin position="193"/>
        <end position="402"/>
    </location>
</feature>
<dbReference type="SUPFAM" id="SSF102645">
    <property type="entry name" value="CoaB-like"/>
    <property type="match status" value="1"/>
</dbReference>
<feature type="binding site" evidence="3">
    <location>
        <position position="341"/>
    </location>
    <ligand>
        <name>CTP</name>
        <dbReference type="ChEBI" id="CHEBI:37563"/>
    </ligand>
</feature>
<feature type="domain" description="Flavoprotein" evidence="5">
    <location>
        <begin position="5"/>
        <end position="175"/>
    </location>
</feature>
<dbReference type="PATRIC" id="fig|1423735.3.peg.1027"/>
<dbReference type="HAMAP" id="MF_02225">
    <property type="entry name" value="CoaBC"/>
    <property type="match status" value="1"/>
</dbReference>
<comment type="cofactor">
    <cofactor evidence="3">
        <name>FMN</name>
        <dbReference type="ChEBI" id="CHEBI:58210"/>
    </cofactor>
    <text evidence="3">Binds 1 FMN per subunit.</text>
</comment>
<dbReference type="GO" id="GO:0010181">
    <property type="term" value="F:FMN binding"/>
    <property type="evidence" value="ECO:0007669"/>
    <property type="project" value="UniProtKB-UniRule"/>
</dbReference>
<dbReference type="InterPro" id="IPR005252">
    <property type="entry name" value="CoaBC"/>
</dbReference>
<keyword evidence="3 4" id="KW-0436">Ligase</keyword>
<evidence type="ECO:0000313" key="8">
    <source>
        <dbReference type="Proteomes" id="UP000051315"/>
    </source>
</evidence>
<feature type="binding site" evidence="3">
    <location>
        <position position="345"/>
    </location>
    <ligand>
        <name>CTP</name>
        <dbReference type="ChEBI" id="CHEBI:37563"/>
    </ligand>
</feature>
<keyword evidence="1 3" id="KW-0210">Decarboxylase</keyword>
<evidence type="ECO:0000256" key="3">
    <source>
        <dbReference type="HAMAP-Rule" id="MF_02225"/>
    </source>
</evidence>
<dbReference type="GO" id="GO:0015941">
    <property type="term" value="P:pantothenate catabolic process"/>
    <property type="evidence" value="ECO:0007669"/>
    <property type="project" value="InterPro"/>
</dbReference>
<keyword evidence="3 4" id="KW-0288">FMN</keyword>
<evidence type="ECO:0000259" key="5">
    <source>
        <dbReference type="Pfam" id="PF02441"/>
    </source>
</evidence>
<evidence type="ECO:0000256" key="1">
    <source>
        <dbReference type="ARBA" id="ARBA00022793"/>
    </source>
</evidence>
<dbReference type="Pfam" id="PF02441">
    <property type="entry name" value="Flavoprotein"/>
    <property type="match status" value="1"/>
</dbReference>
<dbReference type="OrthoDB" id="9802554at2"/>
<keyword evidence="3" id="KW-0511">Multifunctional enzyme</keyword>
<keyword evidence="3" id="KW-0479">Metal-binding</keyword>
<comment type="catalytic activity">
    <reaction evidence="3 4">
        <text>N-[(R)-4-phosphopantothenoyl]-L-cysteine + H(+) = (R)-4'-phosphopantetheine + CO2</text>
        <dbReference type="Rhea" id="RHEA:16793"/>
        <dbReference type="ChEBI" id="CHEBI:15378"/>
        <dbReference type="ChEBI" id="CHEBI:16526"/>
        <dbReference type="ChEBI" id="CHEBI:59458"/>
        <dbReference type="ChEBI" id="CHEBI:61723"/>
        <dbReference type="EC" id="4.1.1.36"/>
    </reaction>
</comment>
<comment type="function">
    <text evidence="3">Catalyzes two sequential steps in the biosynthesis of coenzyme A. In the first step cysteine is conjugated to 4'-phosphopantothenate to form 4-phosphopantothenoylcysteine. In the second step the latter compound is decarboxylated to form 4'-phosphopantotheine.</text>
</comment>
<dbReference type="GO" id="GO:0004632">
    <property type="term" value="F:phosphopantothenate--cysteine ligase activity"/>
    <property type="evidence" value="ECO:0007669"/>
    <property type="project" value="UniProtKB-UniRule"/>
</dbReference>
<dbReference type="RefSeq" id="WP_057823018.1">
    <property type="nucleotide sequence ID" value="NZ_AZFX01000003.1"/>
</dbReference>
<comment type="cofactor">
    <cofactor evidence="3">
        <name>Mg(2+)</name>
        <dbReference type="ChEBI" id="CHEBI:18420"/>
    </cofactor>
</comment>
<dbReference type="STRING" id="1423735.FC15_GL000988"/>
<dbReference type="SUPFAM" id="SSF52507">
    <property type="entry name" value="Homo-oligomeric flavin-containing Cys decarboxylases, HFCD"/>
    <property type="match status" value="1"/>
</dbReference>
<feature type="domain" description="DNA/pantothenate metabolism flavoprotein C-terminal" evidence="6">
    <location>
        <begin position="188"/>
        <end position="398"/>
    </location>
</feature>
<feature type="binding site" evidence="3">
    <location>
        <begin position="309"/>
        <end position="312"/>
    </location>
    <ligand>
        <name>CTP</name>
        <dbReference type="ChEBI" id="CHEBI:37563"/>
    </ligand>
</feature>
<comment type="similarity">
    <text evidence="3 4">In the C-terminal section; belongs to the PPC synthetase family.</text>
</comment>
<comment type="function">
    <text evidence="4">Catalyzes two steps in the biosynthesis of coenzyme A. In the first step cysteine is conjugated to 4'-phosphopantothenate to form 4-phosphopantothenoylcysteine, in the latter compound is decarboxylated to form 4'-phosphopantotheine.</text>
</comment>
<dbReference type="EC" id="6.3.2.5" evidence="3"/>
<evidence type="ECO:0000313" key="7">
    <source>
        <dbReference type="EMBL" id="KRM13817.1"/>
    </source>
</evidence>
<evidence type="ECO:0000256" key="2">
    <source>
        <dbReference type="ARBA" id="ARBA00023239"/>
    </source>
</evidence>
<dbReference type="NCBIfam" id="TIGR00521">
    <property type="entry name" value="coaBC_dfp"/>
    <property type="match status" value="1"/>
</dbReference>
<dbReference type="EC" id="4.1.1.36" evidence="3"/>
<organism evidence="7 8">
    <name type="scientific">Lapidilactobacillus concavus DSM 17758</name>
    <dbReference type="NCBI Taxonomy" id="1423735"/>
    <lineage>
        <taxon>Bacteria</taxon>
        <taxon>Bacillati</taxon>
        <taxon>Bacillota</taxon>
        <taxon>Bacilli</taxon>
        <taxon>Lactobacillales</taxon>
        <taxon>Lactobacillaceae</taxon>
        <taxon>Lapidilactobacillus</taxon>
    </lineage>
</organism>
<comment type="caution">
    <text evidence="7">The sequence shown here is derived from an EMBL/GenBank/DDBJ whole genome shotgun (WGS) entry which is preliminary data.</text>
</comment>
<comment type="pathway">
    <text evidence="3 4">Cofactor biosynthesis; coenzyme A biosynthesis; CoA from (R)-pantothenate: step 2/5.</text>
</comment>
<keyword evidence="8" id="KW-1185">Reference proteome</keyword>
<dbReference type="Gene3D" id="3.40.50.10300">
    <property type="entry name" value="CoaB-like"/>
    <property type="match status" value="1"/>
</dbReference>
<keyword evidence="2 3" id="KW-0456">Lyase</keyword>
<keyword evidence="3" id="KW-0460">Magnesium</keyword>
<dbReference type="GO" id="GO:0071513">
    <property type="term" value="C:phosphopantothenoylcysteine decarboxylase complex"/>
    <property type="evidence" value="ECO:0007669"/>
    <property type="project" value="TreeGrafter"/>
</dbReference>
<dbReference type="Gene3D" id="3.40.50.1950">
    <property type="entry name" value="Flavin prenyltransferase-like"/>
    <property type="match status" value="1"/>
</dbReference>
<dbReference type="UniPathway" id="UPA00241">
    <property type="reaction ID" value="UER00353"/>
</dbReference>
<dbReference type="InterPro" id="IPR035929">
    <property type="entry name" value="CoaB-like_sf"/>
</dbReference>
<feature type="binding site" evidence="3">
    <location>
        <position position="291"/>
    </location>
    <ligand>
        <name>CTP</name>
        <dbReference type="ChEBI" id="CHEBI:37563"/>
    </ligand>
</feature>